<sequence length="41" mass="4885">MKERDSNKWRDRALAIEFWIATIVVGSSFLVGAWQMVRRLF</sequence>
<evidence type="ECO:0000256" key="1">
    <source>
        <dbReference type="SAM" id="Phobius"/>
    </source>
</evidence>
<protein>
    <submittedName>
        <fullName evidence="2">Uncharacterized protein</fullName>
    </submittedName>
</protein>
<dbReference type="RefSeq" id="WP_295325071.1">
    <property type="nucleotide sequence ID" value="NZ_LT598653.1"/>
</dbReference>
<evidence type="ECO:0000313" key="2">
    <source>
        <dbReference type="EMBL" id="SBV32294.1"/>
    </source>
</evidence>
<keyword evidence="1" id="KW-0812">Transmembrane</keyword>
<name>A0A1Y5PYI7_9SPHN</name>
<reference evidence="2" key="1">
    <citation type="submission" date="2016-03" db="EMBL/GenBank/DDBJ databases">
        <authorList>
            <person name="Ploux O."/>
        </authorList>
    </citation>
    <scope>NUCLEOTIDE SEQUENCE</scope>
    <source>
        <strain evidence="2">UC10</strain>
    </source>
</reference>
<organism evidence="2">
    <name type="scientific">uncultured Sphingopyxis sp</name>
    <dbReference type="NCBI Taxonomy" id="310581"/>
    <lineage>
        <taxon>Bacteria</taxon>
        <taxon>Pseudomonadati</taxon>
        <taxon>Pseudomonadota</taxon>
        <taxon>Alphaproteobacteria</taxon>
        <taxon>Sphingomonadales</taxon>
        <taxon>Sphingomonadaceae</taxon>
        <taxon>Sphingopyxis</taxon>
        <taxon>environmental samples</taxon>
    </lineage>
</organism>
<keyword evidence="1" id="KW-1133">Transmembrane helix</keyword>
<accession>A0A1Y5PYI7</accession>
<dbReference type="EMBL" id="LT598653">
    <property type="protein sequence ID" value="SBV32294.1"/>
    <property type="molecule type" value="Genomic_DNA"/>
</dbReference>
<keyword evidence="1" id="KW-0472">Membrane</keyword>
<feature type="transmembrane region" description="Helical" evidence="1">
    <location>
        <begin position="12"/>
        <end position="37"/>
    </location>
</feature>
<dbReference type="KEGG" id="sphu:SPPYR_1174"/>
<proteinExistence type="predicted"/>
<gene>
    <name evidence="2" type="ORF">SPPYR_1174</name>
</gene>
<dbReference type="AlphaFoldDB" id="A0A1Y5PYI7"/>